<dbReference type="UniPathway" id="UPA00077">
    <property type="reaction ID" value="UER00158"/>
</dbReference>
<dbReference type="GO" id="GO:0046654">
    <property type="term" value="P:tetrahydrofolate biosynthetic process"/>
    <property type="evidence" value="ECO:0007669"/>
    <property type="project" value="UniProtKB-UniPathway"/>
</dbReference>
<gene>
    <name evidence="9" type="ORF">A2942_04395</name>
</gene>
<dbReference type="GO" id="GO:0006730">
    <property type="term" value="P:one-carbon metabolic process"/>
    <property type="evidence" value="ECO:0007669"/>
    <property type="project" value="UniProtKB-KW"/>
</dbReference>
<evidence type="ECO:0000256" key="4">
    <source>
        <dbReference type="ARBA" id="ARBA00022563"/>
    </source>
</evidence>
<evidence type="ECO:0000256" key="3">
    <source>
        <dbReference type="ARBA" id="ARBA00012856"/>
    </source>
</evidence>
<evidence type="ECO:0000259" key="8">
    <source>
        <dbReference type="PROSITE" id="PS51330"/>
    </source>
</evidence>
<dbReference type="SUPFAM" id="SSF53597">
    <property type="entry name" value="Dihydrofolate reductase-like"/>
    <property type="match status" value="1"/>
</dbReference>
<dbReference type="GO" id="GO:0004146">
    <property type="term" value="F:dihydrofolate reductase activity"/>
    <property type="evidence" value="ECO:0007669"/>
    <property type="project" value="UniProtKB-EC"/>
</dbReference>
<dbReference type="EMBL" id="MHLP01000037">
    <property type="protein sequence ID" value="OGZ11459.1"/>
    <property type="molecule type" value="Genomic_DNA"/>
</dbReference>
<dbReference type="InterPro" id="IPR024072">
    <property type="entry name" value="DHFR-like_dom_sf"/>
</dbReference>
<comment type="function">
    <text evidence="7">Key enzyme in folate metabolism. Catalyzes an essential reaction for de novo glycine and purine synthesis, and for DNA precursor synthesis.</text>
</comment>
<dbReference type="AlphaFoldDB" id="A0A1G2DCU2"/>
<feature type="domain" description="DHFR" evidence="8">
    <location>
        <begin position="2"/>
        <end position="165"/>
    </location>
</feature>
<dbReference type="InterPro" id="IPR012259">
    <property type="entry name" value="DHFR"/>
</dbReference>
<comment type="pathway">
    <text evidence="1 7">Cofactor biosynthesis; tetrahydrofolate biosynthesis; 5,6,7,8-tetrahydrofolate from 7,8-dihydrofolate: step 1/1.</text>
</comment>
<dbReference type="GO" id="GO:0046655">
    <property type="term" value="P:folic acid metabolic process"/>
    <property type="evidence" value="ECO:0007669"/>
    <property type="project" value="TreeGrafter"/>
</dbReference>
<keyword evidence="4 7" id="KW-0554">One-carbon metabolism</keyword>
<dbReference type="PANTHER" id="PTHR48069">
    <property type="entry name" value="DIHYDROFOLATE REDUCTASE"/>
    <property type="match status" value="1"/>
</dbReference>
<evidence type="ECO:0000256" key="5">
    <source>
        <dbReference type="ARBA" id="ARBA00022857"/>
    </source>
</evidence>
<dbReference type="Gene3D" id="3.40.430.10">
    <property type="entry name" value="Dihydrofolate Reductase, subunit A"/>
    <property type="match status" value="1"/>
</dbReference>
<dbReference type="PRINTS" id="PR00070">
    <property type="entry name" value="DHFR"/>
</dbReference>
<evidence type="ECO:0000313" key="9">
    <source>
        <dbReference type="EMBL" id="OGZ11459.1"/>
    </source>
</evidence>
<evidence type="ECO:0000256" key="1">
    <source>
        <dbReference type="ARBA" id="ARBA00004903"/>
    </source>
</evidence>
<dbReference type="PROSITE" id="PS51330">
    <property type="entry name" value="DHFR_2"/>
    <property type="match status" value="1"/>
</dbReference>
<dbReference type="Proteomes" id="UP000178534">
    <property type="component" value="Unassembled WGS sequence"/>
</dbReference>
<evidence type="ECO:0000256" key="2">
    <source>
        <dbReference type="ARBA" id="ARBA00009539"/>
    </source>
</evidence>
<comment type="caution">
    <text evidence="9">The sequence shown here is derived from an EMBL/GenBank/DDBJ whole genome shotgun (WGS) entry which is preliminary data.</text>
</comment>
<evidence type="ECO:0000256" key="7">
    <source>
        <dbReference type="PIRNR" id="PIRNR000194"/>
    </source>
</evidence>
<comment type="similarity">
    <text evidence="2 7">Belongs to the dihydrofolate reductase family.</text>
</comment>
<dbReference type="Pfam" id="PF00186">
    <property type="entry name" value="DHFR_1"/>
    <property type="match status" value="1"/>
</dbReference>
<dbReference type="PANTHER" id="PTHR48069:SF3">
    <property type="entry name" value="DIHYDROFOLATE REDUCTASE"/>
    <property type="match status" value="1"/>
</dbReference>
<keyword evidence="6 7" id="KW-0560">Oxidoreductase</keyword>
<accession>A0A1G2DCU2</accession>
<dbReference type="CDD" id="cd00209">
    <property type="entry name" value="DHFR"/>
    <property type="match status" value="1"/>
</dbReference>
<dbReference type="PIRSF" id="PIRSF000194">
    <property type="entry name" value="DHFR"/>
    <property type="match status" value="1"/>
</dbReference>
<dbReference type="GO" id="GO:0005829">
    <property type="term" value="C:cytosol"/>
    <property type="evidence" value="ECO:0007669"/>
    <property type="project" value="TreeGrafter"/>
</dbReference>
<dbReference type="InterPro" id="IPR001796">
    <property type="entry name" value="DHFR_dom"/>
</dbReference>
<dbReference type="GO" id="GO:0046452">
    <property type="term" value="P:dihydrofolate metabolic process"/>
    <property type="evidence" value="ECO:0007669"/>
    <property type="project" value="TreeGrafter"/>
</dbReference>
<proteinExistence type="inferred from homology"/>
<organism evidence="9 10">
    <name type="scientific">Candidatus Lloydbacteria bacterium RIFCSPLOWO2_01_FULL_50_20</name>
    <dbReference type="NCBI Taxonomy" id="1798665"/>
    <lineage>
        <taxon>Bacteria</taxon>
        <taxon>Candidatus Lloydiibacteriota</taxon>
    </lineage>
</organism>
<reference evidence="9 10" key="1">
    <citation type="journal article" date="2016" name="Nat. Commun.">
        <title>Thousands of microbial genomes shed light on interconnected biogeochemical processes in an aquifer system.</title>
        <authorList>
            <person name="Anantharaman K."/>
            <person name="Brown C.T."/>
            <person name="Hug L.A."/>
            <person name="Sharon I."/>
            <person name="Castelle C.J."/>
            <person name="Probst A.J."/>
            <person name="Thomas B.C."/>
            <person name="Singh A."/>
            <person name="Wilkins M.J."/>
            <person name="Karaoz U."/>
            <person name="Brodie E.L."/>
            <person name="Williams K.H."/>
            <person name="Hubbard S.S."/>
            <person name="Banfield J.F."/>
        </authorList>
    </citation>
    <scope>NUCLEOTIDE SEQUENCE [LARGE SCALE GENOMIC DNA]</scope>
</reference>
<evidence type="ECO:0000256" key="6">
    <source>
        <dbReference type="ARBA" id="ARBA00023002"/>
    </source>
</evidence>
<dbReference type="STRING" id="1798665.A2942_04395"/>
<dbReference type="EC" id="1.5.1.3" evidence="3 7"/>
<sequence>MYISIIATMDKNRVIGKAGSIPWKGKMHSDMHRFYNTTLGRPIIMGRKTYESIGRALPGRTTIVLSRSLKHAPQGTLLARAKAEALLLAEKAPGGQMVFISGGAGVYAQFMDDAQTLCLTIIEDTFSGDAYFPAYDKNDWGLIFERRYKSDAKNAYPYQFLVLDRQ</sequence>
<keyword evidence="5 7" id="KW-0521">NADP</keyword>
<comment type="catalytic activity">
    <reaction evidence="7">
        <text>(6S)-5,6,7,8-tetrahydrofolate + NADP(+) = 7,8-dihydrofolate + NADPH + H(+)</text>
        <dbReference type="Rhea" id="RHEA:15009"/>
        <dbReference type="ChEBI" id="CHEBI:15378"/>
        <dbReference type="ChEBI" id="CHEBI:57451"/>
        <dbReference type="ChEBI" id="CHEBI:57453"/>
        <dbReference type="ChEBI" id="CHEBI:57783"/>
        <dbReference type="ChEBI" id="CHEBI:58349"/>
        <dbReference type="EC" id="1.5.1.3"/>
    </reaction>
</comment>
<evidence type="ECO:0000313" key="10">
    <source>
        <dbReference type="Proteomes" id="UP000178534"/>
    </source>
</evidence>
<name>A0A1G2DCU2_9BACT</name>
<protein>
    <recommendedName>
        <fullName evidence="3 7">Dihydrofolate reductase</fullName>
        <ecNumber evidence="3 7">1.5.1.3</ecNumber>
    </recommendedName>
</protein>
<dbReference type="GO" id="GO:0050661">
    <property type="term" value="F:NADP binding"/>
    <property type="evidence" value="ECO:0007669"/>
    <property type="project" value="InterPro"/>
</dbReference>